<dbReference type="AlphaFoldDB" id="A0A7W8YWN1"/>
<evidence type="ECO:0000313" key="1">
    <source>
        <dbReference type="EMBL" id="MBB5623206.1"/>
    </source>
</evidence>
<dbReference type="Proteomes" id="UP000537718">
    <property type="component" value="Unassembled WGS sequence"/>
</dbReference>
<evidence type="ECO:0000313" key="2">
    <source>
        <dbReference type="Proteomes" id="UP000537718"/>
    </source>
</evidence>
<proteinExistence type="predicted"/>
<comment type="caution">
    <text evidence="1">The sequence shown here is derived from an EMBL/GenBank/DDBJ whole genome shotgun (WGS) entry which is preliminary data.</text>
</comment>
<reference evidence="1 2" key="1">
    <citation type="submission" date="2020-08" db="EMBL/GenBank/DDBJ databases">
        <title>Genomic Encyclopedia of Type Strains, Phase IV (KMG-V): Genome sequencing to study the core and pangenomes of soil and plant-associated prokaryotes.</title>
        <authorList>
            <person name="Whitman W."/>
        </authorList>
    </citation>
    <scope>NUCLEOTIDE SEQUENCE [LARGE SCALE GENOMIC DNA]</scope>
    <source>
        <strain evidence="1 2">MP7CTX6</strain>
    </source>
</reference>
<dbReference type="Pfam" id="PF20293">
    <property type="entry name" value="MC6"/>
    <property type="match status" value="1"/>
</dbReference>
<sequence>MLLFVAKFLKTQKTIIMLLPDNIHPENTVYFNGAYVLQVLQQRPLQTYLELYQNVKAIKNMAYSMFILCLDWLFLLNAAQINSQGEVELCS</sequence>
<organism evidence="1 2">
    <name type="scientific">Pedobacter cryoconitis</name>
    <dbReference type="NCBI Taxonomy" id="188932"/>
    <lineage>
        <taxon>Bacteria</taxon>
        <taxon>Pseudomonadati</taxon>
        <taxon>Bacteroidota</taxon>
        <taxon>Sphingobacteriia</taxon>
        <taxon>Sphingobacteriales</taxon>
        <taxon>Sphingobacteriaceae</taxon>
        <taxon>Pedobacter</taxon>
    </lineage>
</organism>
<gene>
    <name evidence="1" type="ORF">HDE69_004289</name>
</gene>
<protein>
    <submittedName>
        <fullName evidence="1">Uncharacterized protein</fullName>
    </submittedName>
</protein>
<dbReference type="InterPro" id="IPR046897">
    <property type="entry name" value="ABC-3C_MC6"/>
</dbReference>
<name>A0A7W8YWN1_9SPHI</name>
<dbReference type="EMBL" id="JACHCF010000011">
    <property type="protein sequence ID" value="MBB5623206.1"/>
    <property type="molecule type" value="Genomic_DNA"/>
</dbReference>
<accession>A0A7W8YWN1</accession>